<dbReference type="AlphaFoldDB" id="A0A1W2EII0"/>
<evidence type="ECO:0000256" key="2">
    <source>
        <dbReference type="ARBA" id="ARBA00022723"/>
    </source>
</evidence>
<keyword evidence="5 7" id="KW-0067">ATP-binding</keyword>
<feature type="domain" description="Glutamyl/glutaminyl-tRNA synthetase class Ib catalytic" evidence="8">
    <location>
        <begin position="10"/>
        <end position="295"/>
    </location>
</feature>
<dbReference type="SUPFAM" id="SSF52374">
    <property type="entry name" value="Nucleotidylyl transferase"/>
    <property type="match status" value="1"/>
</dbReference>
<dbReference type="GO" id="GO:0005524">
    <property type="term" value="F:ATP binding"/>
    <property type="evidence" value="ECO:0007669"/>
    <property type="project" value="UniProtKB-KW"/>
</dbReference>
<evidence type="ECO:0000256" key="6">
    <source>
        <dbReference type="ARBA" id="ARBA00023146"/>
    </source>
</evidence>
<evidence type="ECO:0000256" key="7">
    <source>
        <dbReference type="RuleBase" id="RU363037"/>
    </source>
</evidence>
<dbReference type="InterPro" id="IPR014729">
    <property type="entry name" value="Rossmann-like_a/b/a_fold"/>
</dbReference>
<evidence type="ECO:0000256" key="1">
    <source>
        <dbReference type="ARBA" id="ARBA00022598"/>
    </source>
</evidence>
<dbReference type="NCBIfam" id="NF004315">
    <property type="entry name" value="PRK05710.1-4"/>
    <property type="match status" value="1"/>
</dbReference>
<evidence type="ECO:0000256" key="5">
    <source>
        <dbReference type="ARBA" id="ARBA00022840"/>
    </source>
</evidence>
<accession>A0A1W2EII0</accession>
<keyword evidence="3 7" id="KW-0547">Nucleotide-binding</keyword>
<evidence type="ECO:0000313" key="9">
    <source>
        <dbReference type="EMBL" id="SMD08978.1"/>
    </source>
</evidence>
<keyword evidence="7" id="KW-0648">Protein biosynthesis</keyword>
<dbReference type="Proteomes" id="UP000192656">
    <property type="component" value="Unassembled WGS sequence"/>
</dbReference>
<dbReference type="PRINTS" id="PR00987">
    <property type="entry name" value="TRNASYNTHGLU"/>
</dbReference>
<evidence type="ECO:0000256" key="3">
    <source>
        <dbReference type="ARBA" id="ARBA00022741"/>
    </source>
</evidence>
<dbReference type="PANTHER" id="PTHR43311:SF1">
    <property type="entry name" value="GLUTAMYL-Q TRNA(ASP) SYNTHETASE"/>
    <property type="match status" value="1"/>
</dbReference>
<evidence type="ECO:0000259" key="8">
    <source>
        <dbReference type="Pfam" id="PF00749"/>
    </source>
</evidence>
<comment type="similarity">
    <text evidence="7">Belongs to the class-I aminoacyl-tRNA synthetase family.</text>
</comment>
<name>A0A1W2EII0_9HYPH</name>
<sequence>MTSTDRPVFRFAPSPNGELHLGHAYSALINHAMARANNGRFLLRLEDIDRERCTKAFERQVLDDLVFLGIEWDEEPRRQSDHFADYAAALESLAAEELVYPAFMTRGEIRSFAERYREENGHDWPRDPDGAPLYPGFDRKVSTAARERKMAAGERFAWRLDMEKAIEFVPALHWQESGEGPSGETGDIRANPMQWGDVVLGRMDIPTSYHLSVVVDDALQGVSDVVRGRDLFFSTSVHRLLQSLLGLPSPRYHHHDLILGSDGRKLSKSAQDTSLRALREAGMKREDIVRMVGLREVLSEVF</sequence>
<dbReference type="OrthoDB" id="9807503at2"/>
<dbReference type="InterPro" id="IPR001412">
    <property type="entry name" value="aa-tRNA-synth_I_CS"/>
</dbReference>
<dbReference type="InterPro" id="IPR000924">
    <property type="entry name" value="Glu/Gln-tRNA-synth"/>
</dbReference>
<dbReference type="InterPro" id="IPR049940">
    <property type="entry name" value="GluQ/Sye"/>
</dbReference>
<dbReference type="GO" id="GO:0005829">
    <property type="term" value="C:cytosol"/>
    <property type="evidence" value="ECO:0007669"/>
    <property type="project" value="TreeGrafter"/>
</dbReference>
<gene>
    <name evidence="9" type="ORF">SAMN06297251_12543</name>
</gene>
<keyword evidence="2" id="KW-0479">Metal-binding</keyword>
<protein>
    <submittedName>
        <fullName evidence="9">Glutamyl-Q tRNA(Asp) synthetase</fullName>
    </submittedName>
</protein>
<dbReference type="Gene3D" id="3.40.50.620">
    <property type="entry name" value="HUPs"/>
    <property type="match status" value="1"/>
</dbReference>
<reference evidence="9 10" key="1">
    <citation type="submission" date="2017-04" db="EMBL/GenBank/DDBJ databases">
        <authorList>
            <person name="Afonso C.L."/>
            <person name="Miller P.J."/>
            <person name="Scott M.A."/>
            <person name="Spackman E."/>
            <person name="Goraichik I."/>
            <person name="Dimitrov K.M."/>
            <person name="Suarez D.L."/>
            <person name="Swayne D.E."/>
        </authorList>
    </citation>
    <scope>NUCLEOTIDE SEQUENCE [LARGE SCALE GENOMIC DNA]</scope>
    <source>
        <strain evidence="9 10">CGMCC 1.10972</strain>
    </source>
</reference>
<evidence type="ECO:0000313" key="10">
    <source>
        <dbReference type="Proteomes" id="UP000192656"/>
    </source>
</evidence>
<dbReference type="InterPro" id="IPR020058">
    <property type="entry name" value="Glu/Gln-tRNA-synth_Ib_cat-dom"/>
</dbReference>
<dbReference type="GO" id="GO:0004818">
    <property type="term" value="F:glutamate-tRNA ligase activity"/>
    <property type="evidence" value="ECO:0007669"/>
    <property type="project" value="TreeGrafter"/>
</dbReference>
<dbReference type="PANTHER" id="PTHR43311">
    <property type="entry name" value="GLUTAMATE--TRNA LIGASE"/>
    <property type="match status" value="1"/>
</dbReference>
<dbReference type="Pfam" id="PF00749">
    <property type="entry name" value="tRNA-synt_1c"/>
    <property type="match status" value="1"/>
</dbReference>
<dbReference type="STRING" id="937218.SAMN06297251_12543"/>
<dbReference type="RefSeq" id="WP_084412243.1">
    <property type="nucleotide sequence ID" value="NZ_FWXR01000025.1"/>
</dbReference>
<dbReference type="PROSITE" id="PS00178">
    <property type="entry name" value="AA_TRNA_LIGASE_I"/>
    <property type="match status" value="1"/>
</dbReference>
<keyword evidence="6 7" id="KW-0030">Aminoacyl-tRNA synthetase</keyword>
<keyword evidence="4" id="KW-0862">Zinc</keyword>
<organism evidence="9 10">
    <name type="scientific">Fulvimarina manganoxydans</name>
    <dbReference type="NCBI Taxonomy" id="937218"/>
    <lineage>
        <taxon>Bacteria</taxon>
        <taxon>Pseudomonadati</taxon>
        <taxon>Pseudomonadota</taxon>
        <taxon>Alphaproteobacteria</taxon>
        <taxon>Hyphomicrobiales</taxon>
        <taxon>Aurantimonadaceae</taxon>
        <taxon>Fulvimarina</taxon>
    </lineage>
</organism>
<keyword evidence="10" id="KW-1185">Reference proteome</keyword>
<dbReference type="GO" id="GO:0006424">
    <property type="term" value="P:glutamyl-tRNA aminoacylation"/>
    <property type="evidence" value="ECO:0007669"/>
    <property type="project" value="TreeGrafter"/>
</dbReference>
<evidence type="ECO:0000256" key="4">
    <source>
        <dbReference type="ARBA" id="ARBA00022833"/>
    </source>
</evidence>
<proteinExistence type="inferred from homology"/>
<dbReference type="EMBL" id="FWXR01000025">
    <property type="protein sequence ID" value="SMD08978.1"/>
    <property type="molecule type" value="Genomic_DNA"/>
</dbReference>
<keyword evidence="1 7" id="KW-0436">Ligase</keyword>